<reference evidence="2" key="1">
    <citation type="journal article" date="2012" name="Science">
        <title>Fermentation, hydrogen, and sulfur metabolism in multiple uncultivated bacterial phyla.</title>
        <authorList>
            <person name="Wrighton K.C."/>
            <person name="Thomas B.C."/>
            <person name="Sharon I."/>
            <person name="Miller C.S."/>
            <person name="Castelle C.J."/>
            <person name="VerBerkmoes N.C."/>
            <person name="Wilkins M.J."/>
            <person name="Hettich R.L."/>
            <person name="Lipton M.S."/>
            <person name="Williams K.H."/>
            <person name="Long P.E."/>
            <person name="Banfield J.F."/>
        </authorList>
    </citation>
    <scope>NUCLEOTIDE SEQUENCE [LARGE SCALE GENOMIC DNA]</scope>
</reference>
<dbReference type="PROSITE" id="PS51257">
    <property type="entry name" value="PROKAR_LIPOPROTEIN"/>
    <property type="match status" value="1"/>
</dbReference>
<dbReference type="AlphaFoldDB" id="K2FZT2"/>
<name>K2FZT2_9BACT</name>
<evidence type="ECO:0008006" key="3">
    <source>
        <dbReference type="Google" id="ProtNLM"/>
    </source>
</evidence>
<sequence>MKKIALMTIFPLLLASCTNLNTDTKTQDALRKQISELQTQNAWLLAENNALKTELQERWQKILCKDEPEWTPIITSLSSESWRVNSAITINWCNFEWFEGDKLAWIENENWAKWILYSESWSTAKQIKVTLKPALCLRDTSYSGEICDAYLNLVPWKYKIYVNPWGKMSNMIEFTIKGIDNL</sequence>
<protein>
    <recommendedName>
        <fullName evidence="3">Lipoprotein</fullName>
    </recommendedName>
</protein>
<evidence type="ECO:0000313" key="2">
    <source>
        <dbReference type="EMBL" id="EKE27422.1"/>
    </source>
</evidence>
<dbReference type="EMBL" id="AMFJ01000483">
    <property type="protein sequence ID" value="EKE27422.1"/>
    <property type="molecule type" value="Genomic_DNA"/>
</dbReference>
<keyword evidence="1" id="KW-0732">Signal</keyword>
<proteinExistence type="predicted"/>
<feature type="chain" id="PRO_5017441271" description="Lipoprotein" evidence="1">
    <location>
        <begin position="22"/>
        <end position="182"/>
    </location>
</feature>
<organism evidence="2">
    <name type="scientific">uncultured bacterium</name>
    <name type="common">gcode 4</name>
    <dbReference type="NCBI Taxonomy" id="1234023"/>
    <lineage>
        <taxon>Bacteria</taxon>
        <taxon>environmental samples</taxon>
    </lineage>
</organism>
<accession>K2FZT2</accession>
<feature type="signal peptide" evidence="1">
    <location>
        <begin position="1"/>
        <end position="21"/>
    </location>
</feature>
<evidence type="ECO:0000256" key="1">
    <source>
        <dbReference type="SAM" id="SignalP"/>
    </source>
</evidence>
<gene>
    <name evidence="2" type="ORF">ACD_3C00209G0007</name>
</gene>
<comment type="caution">
    <text evidence="2">The sequence shown here is derived from an EMBL/GenBank/DDBJ whole genome shotgun (WGS) entry which is preliminary data.</text>
</comment>